<reference evidence="5 6" key="1">
    <citation type="submission" date="2018-08" db="EMBL/GenBank/DDBJ databases">
        <title>Genomic Encyclopedia of Type Strains, Phase III (KMG-III): the genomes of soil and plant-associated and newly described type strains.</title>
        <authorList>
            <person name="Whitman W."/>
        </authorList>
    </citation>
    <scope>NUCLEOTIDE SEQUENCE [LARGE SCALE GENOMIC DNA]</scope>
    <source>
        <strain evidence="5 6">325-5</strain>
    </source>
</reference>
<dbReference type="GO" id="GO:0004519">
    <property type="term" value="F:endonuclease activity"/>
    <property type="evidence" value="ECO:0007669"/>
    <property type="project" value="UniProtKB-KW"/>
</dbReference>
<keyword evidence="6" id="KW-1185">Reference proteome</keyword>
<keyword evidence="5" id="KW-0255">Endonuclease</keyword>
<evidence type="ECO:0000313" key="6">
    <source>
        <dbReference type="Proteomes" id="UP000256429"/>
    </source>
</evidence>
<keyword evidence="5" id="KW-0540">Nuclease</keyword>
<dbReference type="GO" id="GO:0003677">
    <property type="term" value="F:DNA binding"/>
    <property type="evidence" value="ECO:0007669"/>
    <property type="project" value="UniProtKB-KW"/>
</dbReference>
<keyword evidence="2" id="KW-0680">Restriction system</keyword>
<feature type="domain" description="Type I restriction modification DNA specificity" evidence="4">
    <location>
        <begin position="9"/>
        <end position="177"/>
    </location>
</feature>
<dbReference type="InterPro" id="IPR044946">
    <property type="entry name" value="Restrct_endonuc_typeI_TRD_sf"/>
</dbReference>
<dbReference type="Proteomes" id="UP000256429">
    <property type="component" value="Unassembled WGS sequence"/>
</dbReference>
<dbReference type="RefSeq" id="WP_115882706.1">
    <property type="nucleotide sequence ID" value="NZ_QTTQ01000013.1"/>
</dbReference>
<comment type="similarity">
    <text evidence="1">Belongs to the type-I restriction system S methylase family.</text>
</comment>
<evidence type="ECO:0000256" key="2">
    <source>
        <dbReference type="ARBA" id="ARBA00022747"/>
    </source>
</evidence>
<comment type="caution">
    <text evidence="5">The sequence shown here is derived from an EMBL/GenBank/DDBJ whole genome shotgun (WGS) entry which is preliminary data.</text>
</comment>
<dbReference type="OrthoDB" id="9816225at2"/>
<gene>
    <name evidence="5" type="ORF">BX611_2965</name>
</gene>
<protein>
    <submittedName>
        <fullName evidence="5">Restriction endonuclease S subunit</fullName>
    </submittedName>
</protein>
<dbReference type="InterPro" id="IPR052021">
    <property type="entry name" value="Type-I_RS_S_subunit"/>
</dbReference>
<keyword evidence="5" id="KW-0378">Hydrolase</keyword>
<name>A0A3D9RPK7_9FLAO</name>
<dbReference type="EMBL" id="QTTQ01000013">
    <property type="protein sequence ID" value="REE78830.1"/>
    <property type="molecule type" value="Genomic_DNA"/>
</dbReference>
<evidence type="ECO:0000313" key="5">
    <source>
        <dbReference type="EMBL" id="REE78830.1"/>
    </source>
</evidence>
<feature type="domain" description="Type I restriction modification DNA specificity" evidence="4">
    <location>
        <begin position="217"/>
        <end position="376"/>
    </location>
</feature>
<dbReference type="InterPro" id="IPR000055">
    <property type="entry name" value="Restrct_endonuc_typeI_TRD"/>
</dbReference>
<dbReference type="Pfam" id="PF01420">
    <property type="entry name" value="Methylase_S"/>
    <property type="match status" value="2"/>
</dbReference>
<dbReference type="SUPFAM" id="SSF116734">
    <property type="entry name" value="DNA methylase specificity domain"/>
    <property type="match status" value="2"/>
</dbReference>
<proteinExistence type="inferred from homology"/>
<evidence type="ECO:0000259" key="4">
    <source>
        <dbReference type="Pfam" id="PF01420"/>
    </source>
</evidence>
<dbReference type="PANTHER" id="PTHR30408:SF12">
    <property type="entry name" value="TYPE I RESTRICTION ENZYME MJAVIII SPECIFICITY SUBUNIT"/>
    <property type="match status" value="1"/>
</dbReference>
<dbReference type="CDD" id="cd16961">
    <property type="entry name" value="RMtype1_S_TRD-CR_like"/>
    <property type="match status" value="1"/>
</dbReference>
<dbReference type="GO" id="GO:0009307">
    <property type="term" value="P:DNA restriction-modification system"/>
    <property type="evidence" value="ECO:0007669"/>
    <property type="project" value="UniProtKB-KW"/>
</dbReference>
<dbReference type="Gene3D" id="3.90.220.20">
    <property type="entry name" value="DNA methylase specificity domains"/>
    <property type="match status" value="2"/>
</dbReference>
<sequence length="390" mass="45258">MEFIIDKNKWVPVKLIDVFTKKEENDKENARNRFDRFLKVSHMDAESLHIKRWSSQESGDELNPYFYKIFRKGQILFPTRNPHLRRTALASFDGITGEKTLTLEPNEEHLVPEFIPFLFHSESFYAHTTGAIIGSTNPHCRWRDVANYEFLLPPKDQQAQLAKLLWAMDAVIEKELEVLERVKLLLEVSASNLIWKQNHPIENIVSFSDSGKFIDGDWIESKDQSNEGIRLLQLADIGVRKFINKSRRYINEETFKRLRCFEVLPEDVLIARMPDPIGRACIVEEIDDKMITAVDCCVARVDKEHSNNRYLLHLVNTREFLHKANLLASGTTRQRIARKSLEVIKVPKPKLEIQEKIASELDLLFKTTNQIESKISSSKALQKSLINQVF</sequence>
<accession>A0A3D9RPK7</accession>
<dbReference type="AlphaFoldDB" id="A0A3D9RPK7"/>
<dbReference type="PANTHER" id="PTHR30408">
    <property type="entry name" value="TYPE-1 RESTRICTION ENZYME ECOKI SPECIFICITY PROTEIN"/>
    <property type="match status" value="1"/>
</dbReference>
<evidence type="ECO:0000256" key="1">
    <source>
        <dbReference type="ARBA" id="ARBA00010923"/>
    </source>
</evidence>
<keyword evidence="3" id="KW-0238">DNA-binding</keyword>
<organism evidence="5 6">
    <name type="scientific">Lutibacter oceani</name>
    <dbReference type="NCBI Taxonomy" id="1853311"/>
    <lineage>
        <taxon>Bacteria</taxon>
        <taxon>Pseudomonadati</taxon>
        <taxon>Bacteroidota</taxon>
        <taxon>Flavobacteriia</taxon>
        <taxon>Flavobacteriales</taxon>
        <taxon>Flavobacteriaceae</taxon>
        <taxon>Lutibacter</taxon>
    </lineage>
</organism>
<evidence type="ECO:0000256" key="3">
    <source>
        <dbReference type="ARBA" id="ARBA00023125"/>
    </source>
</evidence>